<dbReference type="AlphaFoldDB" id="A0A4U5PJ29"/>
<sequence>MWGSVCQPRMWIWRLCKEGSRTESSGFMRGLELIPHKLTVSPQSALEDKECKELLALWKPLLKHRITKNQPKNQKL</sequence>
<organism evidence="1 2">
    <name type="scientific">Steinernema carpocapsae</name>
    <name type="common">Entomopathogenic nematode</name>
    <dbReference type="NCBI Taxonomy" id="34508"/>
    <lineage>
        <taxon>Eukaryota</taxon>
        <taxon>Metazoa</taxon>
        <taxon>Ecdysozoa</taxon>
        <taxon>Nematoda</taxon>
        <taxon>Chromadorea</taxon>
        <taxon>Rhabditida</taxon>
        <taxon>Tylenchina</taxon>
        <taxon>Panagrolaimomorpha</taxon>
        <taxon>Strongyloidoidea</taxon>
        <taxon>Steinernematidae</taxon>
        <taxon>Steinernema</taxon>
    </lineage>
</organism>
<reference evidence="1 2" key="1">
    <citation type="journal article" date="2015" name="Genome Biol.">
        <title>Comparative genomics of Steinernema reveals deeply conserved gene regulatory networks.</title>
        <authorList>
            <person name="Dillman A.R."/>
            <person name="Macchietto M."/>
            <person name="Porter C.F."/>
            <person name="Rogers A."/>
            <person name="Williams B."/>
            <person name="Antoshechkin I."/>
            <person name="Lee M.M."/>
            <person name="Goodwin Z."/>
            <person name="Lu X."/>
            <person name="Lewis E.E."/>
            <person name="Goodrich-Blair H."/>
            <person name="Stock S.P."/>
            <person name="Adams B.J."/>
            <person name="Sternberg P.W."/>
            <person name="Mortazavi A."/>
        </authorList>
    </citation>
    <scope>NUCLEOTIDE SEQUENCE [LARGE SCALE GENOMIC DNA]</scope>
    <source>
        <strain evidence="1 2">ALL</strain>
    </source>
</reference>
<evidence type="ECO:0000313" key="1">
    <source>
        <dbReference type="EMBL" id="TKR96702.1"/>
    </source>
</evidence>
<evidence type="ECO:0000313" key="2">
    <source>
        <dbReference type="Proteomes" id="UP000298663"/>
    </source>
</evidence>
<dbReference type="Proteomes" id="UP000298663">
    <property type="component" value="Unassembled WGS sequence"/>
</dbReference>
<proteinExistence type="predicted"/>
<dbReference type="EMBL" id="AZBU02000002">
    <property type="protein sequence ID" value="TKR96702.1"/>
    <property type="molecule type" value="Genomic_DNA"/>
</dbReference>
<accession>A0A4U5PJ29</accession>
<keyword evidence="2" id="KW-1185">Reference proteome</keyword>
<name>A0A4U5PJ29_STECR</name>
<comment type="caution">
    <text evidence="1">The sequence shown here is derived from an EMBL/GenBank/DDBJ whole genome shotgun (WGS) entry which is preliminary data.</text>
</comment>
<gene>
    <name evidence="1" type="ORF">L596_010685</name>
</gene>
<reference evidence="1 2" key="2">
    <citation type="journal article" date="2019" name="G3 (Bethesda)">
        <title>Hybrid Assembly of the Genome of the Entomopathogenic Nematode Steinernema carpocapsae Identifies the X-Chromosome.</title>
        <authorList>
            <person name="Serra L."/>
            <person name="Macchietto M."/>
            <person name="Macias-Munoz A."/>
            <person name="McGill C.J."/>
            <person name="Rodriguez I.M."/>
            <person name="Rodriguez B."/>
            <person name="Murad R."/>
            <person name="Mortazavi A."/>
        </authorList>
    </citation>
    <scope>NUCLEOTIDE SEQUENCE [LARGE SCALE GENOMIC DNA]</scope>
    <source>
        <strain evidence="1 2">ALL</strain>
    </source>
</reference>
<protein>
    <submittedName>
        <fullName evidence="1">Uncharacterized protein</fullName>
    </submittedName>
</protein>